<comment type="caution">
    <text evidence="1">The sequence shown here is derived from an EMBL/GenBank/DDBJ whole genome shotgun (WGS) entry which is preliminary data.</text>
</comment>
<name>A0AAQ4E364_AMBAM</name>
<dbReference type="AlphaFoldDB" id="A0AAQ4E364"/>
<dbReference type="EMBL" id="JARKHS020023060">
    <property type="protein sequence ID" value="KAK8769137.1"/>
    <property type="molecule type" value="Genomic_DNA"/>
</dbReference>
<proteinExistence type="predicted"/>
<keyword evidence="2" id="KW-1185">Reference proteome</keyword>
<dbReference type="Proteomes" id="UP001321473">
    <property type="component" value="Unassembled WGS sequence"/>
</dbReference>
<sequence length="68" mass="7382">MPTSKSFRTLVTSLWSKPRSSRAFAPSFFLNAQPGINAGEGLLLVKCSCAVRLVSHQRSTTSVVMLVL</sequence>
<gene>
    <name evidence="1" type="ORF">V5799_014396</name>
</gene>
<organism evidence="1 2">
    <name type="scientific">Amblyomma americanum</name>
    <name type="common">Lone star tick</name>
    <dbReference type="NCBI Taxonomy" id="6943"/>
    <lineage>
        <taxon>Eukaryota</taxon>
        <taxon>Metazoa</taxon>
        <taxon>Ecdysozoa</taxon>
        <taxon>Arthropoda</taxon>
        <taxon>Chelicerata</taxon>
        <taxon>Arachnida</taxon>
        <taxon>Acari</taxon>
        <taxon>Parasitiformes</taxon>
        <taxon>Ixodida</taxon>
        <taxon>Ixodoidea</taxon>
        <taxon>Ixodidae</taxon>
        <taxon>Amblyomminae</taxon>
        <taxon>Amblyomma</taxon>
    </lineage>
</organism>
<protein>
    <submittedName>
        <fullName evidence="1">Uncharacterized protein</fullName>
    </submittedName>
</protein>
<reference evidence="1 2" key="1">
    <citation type="journal article" date="2023" name="Arcadia Sci">
        <title>De novo assembly of a long-read Amblyomma americanum tick genome.</title>
        <authorList>
            <person name="Chou S."/>
            <person name="Poskanzer K.E."/>
            <person name="Rollins M."/>
            <person name="Thuy-Boun P.S."/>
        </authorList>
    </citation>
    <scope>NUCLEOTIDE SEQUENCE [LARGE SCALE GENOMIC DNA]</scope>
    <source>
        <strain evidence="1">F_SG_1</strain>
        <tissue evidence="1">Salivary glands</tissue>
    </source>
</reference>
<accession>A0AAQ4E364</accession>
<evidence type="ECO:0000313" key="2">
    <source>
        <dbReference type="Proteomes" id="UP001321473"/>
    </source>
</evidence>
<evidence type="ECO:0000313" key="1">
    <source>
        <dbReference type="EMBL" id="KAK8769137.1"/>
    </source>
</evidence>